<dbReference type="PANTHER" id="PTHR30250">
    <property type="entry name" value="PST FAMILY PREDICTED COLANIC ACID TRANSPORTER"/>
    <property type="match status" value="1"/>
</dbReference>
<keyword evidence="2" id="KW-1003">Cell membrane</keyword>
<keyword evidence="8" id="KW-1185">Reference proteome</keyword>
<evidence type="ECO:0000256" key="1">
    <source>
        <dbReference type="ARBA" id="ARBA00004651"/>
    </source>
</evidence>
<protein>
    <recommendedName>
        <fullName evidence="9">Membrane protein involved in the export of O-antigen and teichoic acid</fullName>
    </recommendedName>
</protein>
<dbReference type="PANTHER" id="PTHR30250:SF11">
    <property type="entry name" value="O-ANTIGEN TRANSPORTER-RELATED"/>
    <property type="match status" value="1"/>
</dbReference>
<evidence type="ECO:0000256" key="5">
    <source>
        <dbReference type="ARBA" id="ARBA00023136"/>
    </source>
</evidence>
<dbReference type="AlphaFoldDB" id="A0A1H9VZQ5"/>
<feature type="transmembrane region" description="Helical" evidence="6">
    <location>
        <begin position="390"/>
        <end position="409"/>
    </location>
</feature>
<dbReference type="STRING" id="1121357.SAMN05661109_02451"/>
<name>A0A1H9VZQ5_9CORY</name>
<evidence type="ECO:0000256" key="4">
    <source>
        <dbReference type="ARBA" id="ARBA00022989"/>
    </source>
</evidence>
<feature type="transmembrane region" description="Helical" evidence="6">
    <location>
        <begin position="177"/>
        <end position="195"/>
    </location>
</feature>
<keyword evidence="3 6" id="KW-0812">Transmembrane</keyword>
<evidence type="ECO:0000256" key="3">
    <source>
        <dbReference type="ARBA" id="ARBA00022692"/>
    </source>
</evidence>
<dbReference type="RefSeq" id="WP_231910020.1">
    <property type="nucleotide sequence ID" value="NZ_CP047199.1"/>
</dbReference>
<evidence type="ECO:0000256" key="2">
    <source>
        <dbReference type="ARBA" id="ARBA00022475"/>
    </source>
</evidence>
<feature type="transmembrane region" description="Helical" evidence="6">
    <location>
        <begin position="47"/>
        <end position="66"/>
    </location>
</feature>
<gene>
    <name evidence="7" type="ORF">SAMN05661109_02451</name>
</gene>
<feature type="transmembrane region" description="Helical" evidence="6">
    <location>
        <begin position="415"/>
        <end position="434"/>
    </location>
</feature>
<feature type="transmembrane region" description="Helical" evidence="6">
    <location>
        <begin position="275"/>
        <end position="297"/>
    </location>
</feature>
<feature type="transmembrane region" description="Helical" evidence="6">
    <location>
        <begin position="243"/>
        <end position="263"/>
    </location>
</feature>
<accession>A0A1H9VZQ5</accession>
<feature type="transmembrane region" description="Helical" evidence="6">
    <location>
        <begin position="318"/>
        <end position="340"/>
    </location>
</feature>
<sequence length="443" mass="46000">MTGPHPGDGKAGGVKALSLATIFAALSGFVVIWVAQWPLDAETQLRYFQAYWGLFFASAGVIDGITQETTRAVAARASQARTSQAQSAEARECTASRQIAKEGGAESASPWRFGAVVATVVFTVVLVASFFIMTSVVPPSPGLATGLLAFGLVSYVFQAVLSGILSGANLWGQYASLVALDSGVRLALALVAWGFGWGLEAFLLITVIGTLSWVAVLVGSSSSARAAIGAQLDVAPGPYARRVLQAMLASGANAALITGYPTFLNAAFPQEDPTTTITIAGVINAVTLTRAPILVPLQRFQSMLVVKFVEAGRGIYRALAKPVAAVLGLGVLGFVAAWLVGPWILKIAFKPELFVNGLTLGLLTFASALTGSLMITGTAVLALEQHGWYVAGWLVASAVAYLILFFAPLGLLPAVIVSLMAGPMAGAVVHLLGLGRARRIARS</sequence>
<dbReference type="EMBL" id="FOGQ01000015">
    <property type="protein sequence ID" value="SES26753.1"/>
    <property type="molecule type" value="Genomic_DNA"/>
</dbReference>
<keyword evidence="4 6" id="KW-1133">Transmembrane helix</keyword>
<feature type="transmembrane region" description="Helical" evidence="6">
    <location>
        <begin position="360"/>
        <end position="383"/>
    </location>
</feature>
<dbReference type="Proteomes" id="UP000198929">
    <property type="component" value="Unassembled WGS sequence"/>
</dbReference>
<feature type="transmembrane region" description="Helical" evidence="6">
    <location>
        <begin position="113"/>
        <end position="137"/>
    </location>
</feature>
<dbReference type="InterPro" id="IPR050833">
    <property type="entry name" value="Poly_Biosynth_Transport"/>
</dbReference>
<comment type="subcellular location">
    <subcellularLocation>
        <location evidence="1">Cell membrane</location>
        <topology evidence="1">Multi-pass membrane protein</topology>
    </subcellularLocation>
</comment>
<evidence type="ECO:0008006" key="9">
    <source>
        <dbReference type="Google" id="ProtNLM"/>
    </source>
</evidence>
<dbReference type="GO" id="GO:0005886">
    <property type="term" value="C:plasma membrane"/>
    <property type="evidence" value="ECO:0007669"/>
    <property type="project" value="UniProtKB-SubCell"/>
</dbReference>
<proteinExistence type="predicted"/>
<feature type="transmembrane region" description="Helical" evidence="6">
    <location>
        <begin position="201"/>
        <end position="222"/>
    </location>
</feature>
<evidence type="ECO:0000313" key="7">
    <source>
        <dbReference type="EMBL" id="SES26753.1"/>
    </source>
</evidence>
<organism evidence="7 8">
    <name type="scientific">Corynebacterium cystitidis DSM 20524</name>
    <dbReference type="NCBI Taxonomy" id="1121357"/>
    <lineage>
        <taxon>Bacteria</taxon>
        <taxon>Bacillati</taxon>
        <taxon>Actinomycetota</taxon>
        <taxon>Actinomycetes</taxon>
        <taxon>Mycobacteriales</taxon>
        <taxon>Corynebacteriaceae</taxon>
        <taxon>Corynebacterium</taxon>
    </lineage>
</organism>
<reference evidence="8" key="1">
    <citation type="submission" date="2016-10" db="EMBL/GenBank/DDBJ databases">
        <authorList>
            <person name="Varghese N."/>
            <person name="Submissions S."/>
        </authorList>
    </citation>
    <scope>NUCLEOTIDE SEQUENCE [LARGE SCALE GENOMIC DNA]</scope>
    <source>
        <strain evidence="8">DSM 20524</strain>
    </source>
</reference>
<feature type="transmembrane region" description="Helical" evidence="6">
    <location>
        <begin position="143"/>
        <end position="165"/>
    </location>
</feature>
<feature type="transmembrane region" description="Helical" evidence="6">
    <location>
        <begin position="12"/>
        <end position="35"/>
    </location>
</feature>
<keyword evidence="5 6" id="KW-0472">Membrane</keyword>
<evidence type="ECO:0000313" key="8">
    <source>
        <dbReference type="Proteomes" id="UP000198929"/>
    </source>
</evidence>
<evidence type="ECO:0000256" key="6">
    <source>
        <dbReference type="SAM" id="Phobius"/>
    </source>
</evidence>